<reference evidence="3" key="1">
    <citation type="submission" date="2017-10" db="EMBL/GenBank/DDBJ databases">
        <title>Chryseobacterium sp. B5 is a hydrocarbonoclastic and plant growth promoting bacterium.</title>
        <authorList>
            <person name="Thijs S."/>
            <person name="Gkorezis P."/>
            <person name="Van Hamme J."/>
        </authorList>
    </citation>
    <scope>NUCLEOTIDE SEQUENCE</scope>
    <source>
        <strain evidence="3">B5</strain>
    </source>
</reference>
<dbReference type="AlphaFoldDB" id="A0A2G7T9A1"/>
<protein>
    <submittedName>
        <fullName evidence="3">CoA transferase</fullName>
    </submittedName>
</protein>
<feature type="region of interest" description="Disordered" evidence="2">
    <location>
        <begin position="371"/>
        <end position="393"/>
    </location>
</feature>
<keyword evidence="1 3" id="KW-0808">Transferase</keyword>
<dbReference type="EMBL" id="PEKC01000039">
    <property type="protein sequence ID" value="PII35633.1"/>
    <property type="molecule type" value="Genomic_DNA"/>
</dbReference>
<dbReference type="InterPro" id="IPR050483">
    <property type="entry name" value="CoA-transferase_III_domain"/>
</dbReference>
<dbReference type="PANTHER" id="PTHR48207">
    <property type="entry name" value="SUCCINATE--HYDROXYMETHYLGLUTARATE COA-TRANSFERASE"/>
    <property type="match status" value="1"/>
</dbReference>
<dbReference type="InterPro" id="IPR023606">
    <property type="entry name" value="CoA-Trfase_III_dom_1_sf"/>
</dbReference>
<proteinExistence type="predicted"/>
<dbReference type="GO" id="GO:0008410">
    <property type="term" value="F:CoA-transferase activity"/>
    <property type="evidence" value="ECO:0007669"/>
    <property type="project" value="TreeGrafter"/>
</dbReference>
<name>A0A2G7T9A1_9FLAO</name>
<comment type="caution">
    <text evidence="3">The sequence shown here is derived from an EMBL/GenBank/DDBJ whole genome shotgun (WGS) entry which is preliminary data.</text>
</comment>
<accession>A0A2G7T9A1</accession>
<gene>
    <name evidence="3" type="ORF">CTI11_12605</name>
</gene>
<dbReference type="SUPFAM" id="SSF89796">
    <property type="entry name" value="CoA-transferase family III (CaiB/BaiF)"/>
    <property type="match status" value="1"/>
</dbReference>
<sequence length="393" mass="42667">MNATDNTGALPLRGIRVLDLSRLAAGNMLTLQLADFGAEVIKVEAPSGDTLRDWKNDGQPLWWQIYARNKKSICLDLHDGADVQSLLQLAESAQVLVESFRHGALEKFGLGPDVLLQRNPRLVIVRISGWGQTGPYAQRPGFGTLVEAFSGFAQKNGFPDKPPALPNLGLADMIAGLAGVGATMFALREVETNGGRGQVVDLSLLEPMLAVLGPDPAIFQRTGRRPRRMGNRADVAAPRNAYQCADGRWLVMSGSTQRMAERIFEAMGRKDLCSDPRFATNAARLRHVDALDALIAGFVAQRSLQDNLLHFGQWEVTVGPVLDVEQLLADEHVRARACITCIPDADGQPLPMHNVFPRLSRTPGSIRSLGPALGEHQHLVPPGAWSDHPAPTE</sequence>
<dbReference type="Gene3D" id="3.30.1540.10">
    <property type="entry name" value="formyl-coa transferase, domain 3"/>
    <property type="match status" value="1"/>
</dbReference>
<evidence type="ECO:0000256" key="1">
    <source>
        <dbReference type="ARBA" id="ARBA00022679"/>
    </source>
</evidence>
<dbReference type="Gene3D" id="3.40.50.10540">
    <property type="entry name" value="Crotonobetainyl-coa:carnitine coa-transferase, domain 1"/>
    <property type="match status" value="1"/>
</dbReference>
<dbReference type="InterPro" id="IPR003673">
    <property type="entry name" value="CoA-Trfase_fam_III"/>
</dbReference>
<evidence type="ECO:0000313" key="3">
    <source>
        <dbReference type="EMBL" id="PII35633.1"/>
    </source>
</evidence>
<organism evidence="3">
    <name type="scientific">Chryseobacterium sp. B5</name>
    <dbReference type="NCBI Taxonomy" id="2050562"/>
    <lineage>
        <taxon>Bacteria</taxon>
        <taxon>Pseudomonadati</taxon>
        <taxon>Bacteroidota</taxon>
        <taxon>Flavobacteriia</taxon>
        <taxon>Flavobacteriales</taxon>
        <taxon>Weeksellaceae</taxon>
        <taxon>Chryseobacterium group</taxon>
        <taxon>Chryseobacterium</taxon>
    </lineage>
</organism>
<dbReference type="Pfam" id="PF02515">
    <property type="entry name" value="CoA_transf_3"/>
    <property type="match status" value="1"/>
</dbReference>
<dbReference type="InterPro" id="IPR044855">
    <property type="entry name" value="CoA-Trfase_III_dom3_sf"/>
</dbReference>
<dbReference type="PANTHER" id="PTHR48207:SF3">
    <property type="entry name" value="SUCCINATE--HYDROXYMETHYLGLUTARATE COA-TRANSFERASE"/>
    <property type="match status" value="1"/>
</dbReference>
<evidence type="ECO:0000256" key="2">
    <source>
        <dbReference type="SAM" id="MobiDB-lite"/>
    </source>
</evidence>